<dbReference type="InterPro" id="IPR001220">
    <property type="entry name" value="Legume_lectin_dom"/>
</dbReference>
<evidence type="ECO:0000256" key="1">
    <source>
        <dbReference type="ARBA" id="ARBA00004251"/>
    </source>
</evidence>
<dbReference type="Pfam" id="PF00139">
    <property type="entry name" value="Lectin_legB"/>
    <property type="match status" value="1"/>
</dbReference>
<keyword evidence="8" id="KW-0430">Lectin</keyword>
<evidence type="ECO:0000256" key="3">
    <source>
        <dbReference type="ARBA" id="ARBA00010217"/>
    </source>
</evidence>
<dbReference type="SMART" id="SM00220">
    <property type="entry name" value="S_TKc"/>
    <property type="match status" value="1"/>
</dbReference>
<comment type="similarity">
    <text evidence="2">In the N-terminal section; belongs to the leguminous lectin family.</text>
</comment>
<evidence type="ECO:0000256" key="8">
    <source>
        <dbReference type="ARBA" id="ARBA00022734"/>
    </source>
</evidence>
<dbReference type="GO" id="GO:0005524">
    <property type="term" value="F:ATP binding"/>
    <property type="evidence" value="ECO:0007669"/>
    <property type="project" value="UniProtKB-UniRule"/>
</dbReference>
<keyword evidence="15" id="KW-0325">Glycoprotein</keyword>
<keyword evidence="9 16" id="KW-0547">Nucleotide-binding</keyword>
<dbReference type="Proteomes" id="UP000593579">
    <property type="component" value="Unassembled WGS sequence"/>
</dbReference>
<dbReference type="InterPro" id="IPR050528">
    <property type="entry name" value="L-type_Lectin-RKs"/>
</dbReference>
<evidence type="ECO:0000256" key="2">
    <source>
        <dbReference type="ARBA" id="ARBA00008536"/>
    </source>
</evidence>
<dbReference type="PROSITE" id="PS00308">
    <property type="entry name" value="LECTIN_LEGUME_ALPHA"/>
    <property type="match status" value="1"/>
</dbReference>
<feature type="transmembrane region" description="Helical" evidence="18">
    <location>
        <begin position="12"/>
        <end position="32"/>
    </location>
</feature>
<evidence type="ECO:0000259" key="19">
    <source>
        <dbReference type="PROSITE" id="PS50011"/>
    </source>
</evidence>
<keyword evidence="6 18" id="KW-0812">Transmembrane</keyword>
<keyword evidence="12 18" id="KW-1133">Transmembrane helix</keyword>
<feature type="transmembrane region" description="Helical" evidence="18">
    <location>
        <begin position="278"/>
        <end position="300"/>
    </location>
</feature>
<dbReference type="FunFam" id="3.30.200.20:FF:000168">
    <property type="entry name" value="L-type lectin-domain containing receptor kinase IX.1"/>
    <property type="match status" value="1"/>
</dbReference>
<dbReference type="PROSITE" id="PS50011">
    <property type="entry name" value="PROTEIN_KINASE_DOM"/>
    <property type="match status" value="1"/>
</dbReference>
<reference evidence="20 21" key="1">
    <citation type="journal article" date="2019" name="Genome Biol. Evol.">
        <title>Insights into the evolution of the New World diploid cottons (Gossypium, subgenus Houzingenia) based on genome sequencing.</title>
        <authorList>
            <person name="Grover C.E."/>
            <person name="Arick M.A. 2nd"/>
            <person name="Thrash A."/>
            <person name="Conover J.L."/>
            <person name="Sanders W.S."/>
            <person name="Peterson D.G."/>
            <person name="Frelichowski J.E."/>
            <person name="Scheffler J.A."/>
            <person name="Scheffler B.E."/>
            <person name="Wendel J.F."/>
        </authorList>
    </citation>
    <scope>NUCLEOTIDE SEQUENCE [LARGE SCALE GENOMIC DNA]</scope>
    <source>
        <strain evidence="20">5</strain>
        <tissue evidence="20">Leaf</tissue>
    </source>
</reference>
<evidence type="ECO:0000256" key="17">
    <source>
        <dbReference type="SAM" id="MobiDB-lite"/>
    </source>
</evidence>
<keyword evidence="11 16" id="KW-0067">ATP-binding</keyword>
<dbReference type="InterPro" id="IPR011009">
    <property type="entry name" value="Kinase-like_dom_sf"/>
</dbReference>
<evidence type="ECO:0000256" key="13">
    <source>
        <dbReference type="ARBA" id="ARBA00023136"/>
    </source>
</evidence>
<dbReference type="AlphaFoldDB" id="A0A7J9CLD2"/>
<evidence type="ECO:0000313" key="20">
    <source>
        <dbReference type="EMBL" id="MBA0749158.1"/>
    </source>
</evidence>
<dbReference type="InterPro" id="IPR000719">
    <property type="entry name" value="Prot_kinase_dom"/>
</dbReference>
<evidence type="ECO:0000256" key="12">
    <source>
        <dbReference type="ARBA" id="ARBA00022989"/>
    </source>
</evidence>
<dbReference type="Gene3D" id="1.10.510.10">
    <property type="entry name" value="Transferase(Phosphotransferase) domain 1"/>
    <property type="match status" value="1"/>
</dbReference>
<dbReference type="OrthoDB" id="4062651at2759"/>
<dbReference type="GO" id="GO:0005886">
    <property type="term" value="C:plasma membrane"/>
    <property type="evidence" value="ECO:0007669"/>
    <property type="project" value="UniProtKB-SubCell"/>
</dbReference>
<keyword evidence="4" id="KW-1003">Cell membrane</keyword>
<evidence type="ECO:0000256" key="4">
    <source>
        <dbReference type="ARBA" id="ARBA00022475"/>
    </source>
</evidence>
<dbReference type="Gene3D" id="2.60.120.200">
    <property type="match status" value="1"/>
</dbReference>
<evidence type="ECO:0000256" key="5">
    <source>
        <dbReference type="ARBA" id="ARBA00022679"/>
    </source>
</evidence>
<evidence type="ECO:0000256" key="15">
    <source>
        <dbReference type="ARBA" id="ARBA00023180"/>
    </source>
</evidence>
<gene>
    <name evidence="20" type="ORF">Gogos_003116</name>
</gene>
<keyword evidence="13 18" id="KW-0472">Membrane</keyword>
<dbReference type="FunFam" id="1.10.510.10:FF:000240">
    <property type="entry name" value="Lectin-domain containing receptor kinase A4.3"/>
    <property type="match status" value="1"/>
</dbReference>
<dbReference type="Pfam" id="PF00069">
    <property type="entry name" value="Pkinase"/>
    <property type="match status" value="1"/>
</dbReference>
<dbReference type="PROSITE" id="PS00108">
    <property type="entry name" value="PROTEIN_KINASE_ST"/>
    <property type="match status" value="1"/>
</dbReference>
<sequence length="652" mass="72837">MPNFYSNLVYLHWIIFCFSFVLVFGFANSVYFHKSNFDLNDKQILYQGDAEAKPSGVIEFNNLDRRYRVGWATYADKVPLWNSKTGELSDFSTRFAFTITMSNASSYGHGFAFFLAPVGSEIPPNSAGALLGLFNTTDNVSALGQAVLVEFDTYNNSWDPVGVNNHVGININSLTSANYTSWNASFHKGDTADVLISYNATTKNFRASWTYQTTNNPQETSSLSYHTDLTKVLPEWVMVGFSGSIGLAKEQHILQSWEFNSTLVRRETKGSTARKTTIVISVVVPVVGFMVVTVITYIMFRKRKRKTEETTNLTTSMDDDLGRGAGPRRFSYLELVYATNNFSEQRKLGEGGFGTVYRGYLPDLDLLVAVKRISKGSKQGKKEYVTEVKTISQLRHRNLVQLIGWCHDQREFLLIYEFMPNGSLDSHLFGKRAPLSWPMRHKISLGLASAILYLHEEWEQCVVHRDIKSSNVMLDASFNVKLGDFGLARLMDHDLGPRTTGLAGTFGYMAPEYISSGKASKESDIFSFGVVLLEIATGKTSVDLSKKSEMGLVEWVWDVYGKGELLAAVDNKLNKDVVEKQVECLMVVGLWCAHPDSNSRPSIKQAIHALNFEAEMPNLPTKMPVPMYHVPTTSSATSAEPLLTNSSLETGR</sequence>
<evidence type="ECO:0000256" key="11">
    <source>
        <dbReference type="ARBA" id="ARBA00022840"/>
    </source>
</evidence>
<dbReference type="EMBL" id="JABEZY010000011">
    <property type="protein sequence ID" value="MBA0749158.1"/>
    <property type="molecule type" value="Genomic_DNA"/>
</dbReference>
<dbReference type="GO" id="GO:0004672">
    <property type="term" value="F:protein kinase activity"/>
    <property type="evidence" value="ECO:0007669"/>
    <property type="project" value="InterPro"/>
</dbReference>
<evidence type="ECO:0000256" key="10">
    <source>
        <dbReference type="ARBA" id="ARBA00022777"/>
    </source>
</evidence>
<comment type="caution">
    <text evidence="20">The sequence shown here is derived from an EMBL/GenBank/DDBJ whole genome shotgun (WGS) entry which is preliminary data.</text>
</comment>
<evidence type="ECO:0000256" key="18">
    <source>
        <dbReference type="SAM" id="Phobius"/>
    </source>
</evidence>
<feature type="domain" description="Protein kinase" evidence="19">
    <location>
        <begin position="342"/>
        <end position="619"/>
    </location>
</feature>
<name>A0A7J9CLD2_GOSGO</name>
<organism evidence="20 21">
    <name type="scientific">Gossypium gossypioides</name>
    <name type="common">Mexican cotton</name>
    <name type="synonym">Selera gossypioides</name>
    <dbReference type="NCBI Taxonomy" id="34282"/>
    <lineage>
        <taxon>Eukaryota</taxon>
        <taxon>Viridiplantae</taxon>
        <taxon>Streptophyta</taxon>
        <taxon>Embryophyta</taxon>
        <taxon>Tracheophyta</taxon>
        <taxon>Spermatophyta</taxon>
        <taxon>Magnoliopsida</taxon>
        <taxon>eudicotyledons</taxon>
        <taxon>Gunneridae</taxon>
        <taxon>Pentapetalae</taxon>
        <taxon>rosids</taxon>
        <taxon>malvids</taxon>
        <taxon>Malvales</taxon>
        <taxon>Malvaceae</taxon>
        <taxon>Malvoideae</taxon>
        <taxon>Gossypium</taxon>
    </lineage>
</organism>
<dbReference type="CDD" id="cd06899">
    <property type="entry name" value="lectin_legume_LecRK_Arcelin_ConA"/>
    <property type="match status" value="1"/>
</dbReference>
<dbReference type="SUPFAM" id="SSF56112">
    <property type="entry name" value="Protein kinase-like (PK-like)"/>
    <property type="match status" value="1"/>
</dbReference>
<keyword evidence="7" id="KW-0732">Signal</keyword>
<dbReference type="CDD" id="cd14066">
    <property type="entry name" value="STKc_IRAK"/>
    <property type="match status" value="1"/>
</dbReference>
<protein>
    <recommendedName>
        <fullName evidence="19">Protein kinase domain-containing protein</fullName>
    </recommendedName>
</protein>
<feature type="region of interest" description="Disordered" evidence="17">
    <location>
        <begin position="631"/>
        <end position="652"/>
    </location>
</feature>
<evidence type="ECO:0000256" key="14">
    <source>
        <dbReference type="ARBA" id="ARBA00023170"/>
    </source>
</evidence>
<dbReference type="Gene3D" id="3.30.200.20">
    <property type="entry name" value="Phosphorylase Kinase, domain 1"/>
    <property type="match status" value="1"/>
</dbReference>
<keyword evidence="5" id="KW-0808">Transferase</keyword>
<proteinExistence type="inferred from homology"/>
<keyword evidence="10" id="KW-0418">Kinase</keyword>
<accession>A0A7J9CLD2</accession>
<dbReference type="SUPFAM" id="SSF49899">
    <property type="entry name" value="Concanavalin A-like lectins/glucanases"/>
    <property type="match status" value="1"/>
</dbReference>
<comment type="similarity">
    <text evidence="3">In the C-terminal section; belongs to the protein kinase superfamily. Ser/Thr protein kinase family.</text>
</comment>
<dbReference type="InterPro" id="IPR000985">
    <property type="entry name" value="Lectin_LegA_CS"/>
</dbReference>
<dbReference type="PROSITE" id="PS00107">
    <property type="entry name" value="PROTEIN_KINASE_ATP"/>
    <property type="match status" value="1"/>
</dbReference>
<dbReference type="InterPro" id="IPR013320">
    <property type="entry name" value="ConA-like_dom_sf"/>
</dbReference>
<dbReference type="InterPro" id="IPR008271">
    <property type="entry name" value="Ser/Thr_kinase_AS"/>
</dbReference>
<evidence type="ECO:0000256" key="9">
    <source>
        <dbReference type="ARBA" id="ARBA00022741"/>
    </source>
</evidence>
<evidence type="ECO:0000256" key="6">
    <source>
        <dbReference type="ARBA" id="ARBA00022692"/>
    </source>
</evidence>
<evidence type="ECO:0000256" key="16">
    <source>
        <dbReference type="PROSITE-ProRule" id="PRU10141"/>
    </source>
</evidence>
<dbReference type="InterPro" id="IPR017441">
    <property type="entry name" value="Protein_kinase_ATP_BS"/>
</dbReference>
<dbReference type="GO" id="GO:0030246">
    <property type="term" value="F:carbohydrate binding"/>
    <property type="evidence" value="ECO:0007669"/>
    <property type="project" value="UniProtKB-KW"/>
</dbReference>
<dbReference type="PANTHER" id="PTHR27007">
    <property type="match status" value="1"/>
</dbReference>
<feature type="binding site" evidence="16">
    <location>
        <position position="371"/>
    </location>
    <ligand>
        <name>ATP</name>
        <dbReference type="ChEBI" id="CHEBI:30616"/>
    </ligand>
</feature>
<dbReference type="GO" id="GO:0002229">
    <property type="term" value="P:defense response to oomycetes"/>
    <property type="evidence" value="ECO:0007669"/>
    <property type="project" value="UniProtKB-ARBA"/>
</dbReference>
<comment type="subcellular location">
    <subcellularLocation>
        <location evidence="1">Cell membrane</location>
        <topology evidence="1">Single-pass type I membrane protein</topology>
    </subcellularLocation>
</comment>
<evidence type="ECO:0000256" key="7">
    <source>
        <dbReference type="ARBA" id="ARBA00022729"/>
    </source>
</evidence>
<evidence type="ECO:0000313" key="21">
    <source>
        <dbReference type="Proteomes" id="UP000593579"/>
    </source>
</evidence>
<keyword evidence="14" id="KW-0675">Receptor</keyword>
<keyword evidence="21" id="KW-1185">Reference proteome</keyword>